<dbReference type="EMBL" id="LGUA01000119">
    <property type="protein sequence ID" value="OAX83953.1"/>
    <property type="molecule type" value="Genomic_DNA"/>
</dbReference>
<dbReference type="GO" id="GO:0008270">
    <property type="term" value="F:zinc ion binding"/>
    <property type="evidence" value="ECO:0007669"/>
    <property type="project" value="InterPro"/>
</dbReference>
<feature type="region of interest" description="Disordered" evidence="5">
    <location>
        <begin position="135"/>
        <end position="164"/>
    </location>
</feature>
<keyword evidence="2" id="KW-0238">DNA-binding</keyword>
<dbReference type="GO" id="GO:0000981">
    <property type="term" value="F:DNA-binding transcription factor activity, RNA polymerase II-specific"/>
    <property type="evidence" value="ECO:0007669"/>
    <property type="project" value="InterPro"/>
</dbReference>
<evidence type="ECO:0000259" key="6">
    <source>
        <dbReference type="PROSITE" id="PS50048"/>
    </source>
</evidence>
<feature type="region of interest" description="Disordered" evidence="5">
    <location>
        <begin position="373"/>
        <end position="405"/>
    </location>
</feature>
<accession>A0A1B7P4M0</accession>
<dbReference type="PANTHER" id="PTHR47655:SF1">
    <property type="entry name" value="ZN(II)2CYS6 TRANSCRIPTION FACTOR (EUROFUNG)"/>
    <property type="match status" value="1"/>
</dbReference>
<dbReference type="PROSITE" id="PS00463">
    <property type="entry name" value="ZN2_CY6_FUNGAL_1"/>
    <property type="match status" value="1"/>
</dbReference>
<evidence type="ECO:0000256" key="1">
    <source>
        <dbReference type="ARBA" id="ARBA00023015"/>
    </source>
</evidence>
<reference evidence="7 8" key="1">
    <citation type="submission" date="2015-07" db="EMBL/GenBank/DDBJ databases">
        <title>Emmonsia species relationships and genome sequence.</title>
        <authorList>
            <person name="Cuomo C.A."/>
            <person name="Schwartz I.S."/>
            <person name="Kenyon C."/>
            <person name="de Hoog G.S."/>
            <person name="Govender N.P."/>
            <person name="Botha A."/>
            <person name="Moreno L."/>
            <person name="de Vries M."/>
            <person name="Munoz J.F."/>
            <person name="Stielow J.B."/>
        </authorList>
    </citation>
    <scope>NUCLEOTIDE SEQUENCE [LARGE SCALE GENOMIC DNA]</scope>
    <source>
        <strain evidence="7 8">CBS 136260</strain>
    </source>
</reference>
<keyword evidence="3" id="KW-0804">Transcription</keyword>
<keyword evidence="1" id="KW-0805">Transcription regulation</keyword>
<evidence type="ECO:0000256" key="3">
    <source>
        <dbReference type="ARBA" id="ARBA00023163"/>
    </source>
</evidence>
<feature type="region of interest" description="Disordered" evidence="5">
    <location>
        <begin position="338"/>
        <end position="359"/>
    </location>
</feature>
<dbReference type="InterPro" id="IPR052783">
    <property type="entry name" value="Metabolic/Drug-Res_Regulator"/>
</dbReference>
<evidence type="ECO:0000256" key="2">
    <source>
        <dbReference type="ARBA" id="ARBA00023125"/>
    </source>
</evidence>
<evidence type="ECO:0000256" key="4">
    <source>
        <dbReference type="ARBA" id="ARBA00023242"/>
    </source>
</evidence>
<dbReference type="GO" id="GO:0045944">
    <property type="term" value="P:positive regulation of transcription by RNA polymerase II"/>
    <property type="evidence" value="ECO:0007669"/>
    <property type="project" value="TreeGrafter"/>
</dbReference>
<evidence type="ECO:0000313" key="7">
    <source>
        <dbReference type="EMBL" id="OAX83953.1"/>
    </source>
</evidence>
<dbReference type="OrthoDB" id="3364175at2759"/>
<gene>
    <name evidence="7" type="ORF">ACJ72_01674</name>
</gene>
<keyword evidence="8" id="KW-1185">Reference proteome</keyword>
<feature type="compositionally biased region" description="Polar residues" evidence="5">
    <location>
        <begin position="388"/>
        <end position="400"/>
    </location>
</feature>
<feature type="compositionally biased region" description="Polar residues" evidence="5">
    <location>
        <begin position="338"/>
        <end position="357"/>
    </location>
</feature>
<sequence length="514" mass="56549">MDRQTRRGSSKRKRVSKACNRCRSRKYRCDGLHPACLACQESGHGCSYDPILKKRGLPEGYVRGLEKLWALSIANIEGLEEVVLELLGSKEKASSRRSKLLSLWNNEAASEKLHETWKSSGLYANVEELLASPGPAANGPSCIEGKGGGSEPEDSAFDISSDSQPGDFSHYRVREFMPWALTRIPHASPLPSGAGLKGINLSGTSLDTGRLMEGMKHNTSTAWPPDSQILNIGSSRRDTASLYLQHSSPSESTYDILNHLEYFLQEDMDIQKQIYEEDLSCFLFLPRTSNAQAGDFYCTGSREEPSIPTSAQDAGGDCADLQPPSPSIWQNSLVTTSLSRAQGDGSTSPLPQCNSRSPAPLPAFNDIEFIFHNLPTPTPTPTTSSTSNSASQTHEASTAHFQHHHDDENSFTYDTYAQLIIDLCDDASFEDALFNNHDDDDDDDNANFRADGAHGPQRQRGQKEKREGKEKRERLSVKMHPPSIADIWPPPGFFPHAFRDEGLGANEVGGKYDS</sequence>
<dbReference type="PANTHER" id="PTHR47655">
    <property type="entry name" value="QUINIC ACID UTILIZATION ACTIVATOR"/>
    <property type="match status" value="1"/>
</dbReference>
<dbReference type="PROSITE" id="PS50048">
    <property type="entry name" value="ZN2_CY6_FUNGAL_2"/>
    <property type="match status" value="1"/>
</dbReference>
<dbReference type="Proteomes" id="UP000091918">
    <property type="component" value="Unassembled WGS sequence"/>
</dbReference>
<dbReference type="STRING" id="1658172.A0A1B7P4M0"/>
<dbReference type="Pfam" id="PF00172">
    <property type="entry name" value="Zn_clus"/>
    <property type="match status" value="1"/>
</dbReference>
<dbReference type="AlphaFoldDB" id="A0A1B7P4M0"/>
<dbReference type="GO" id="GO:0003677">
    <property type="term" value="F:DNA binding"/>
    <property type="evidence" value="ECO:0007669"/>
    <property type="project" value="UniProtKB-KW"/>
</dbReference>
<comment type="caution">
    <text evidence="7">The sequence shown here is derived from an EMBL/GenBank/DDBJ whole genome shotgun (WGS) entry which is preliminary data.</text>
</comment>
<keyword evidence="4" id="KW-0539">Nucleus</keyword>
<feature type="domain" description="Zn(2)-C6 fungal-type" evidence="6">
    <location>
        <begin position="18"/>
        <end position="48"/>
    </location>
</feature>
<dbReference type="InterPro" id="IPR036864">
    <property type="entry name" value="Zn2-C6_fun-type_DNA-bd_sf"/>
</dbReference>
<dbReference type="SMART" id="SM00066">
    <property type="entry name" value="GAL4"/>
    <property type="match status" value="1"/>
</dbReference>
<organism evidence="7 8">
    <name type="scientific">Emergomyces africanus</name>
    <dbReference type="NCBI Taxonomy" id="1955775"/>
    <lineage>
        <taxon>Eukaryota</taxon>
        <taxon>Fungi</taxon>
        <taxon>Dikarya</taxon>
        <taxon>Ascomycota</taxon>
        <taxon>Pezizomycotina</taxon>
        <taxon>Eurotiomycetes</taxon>
        <taxon>Eurotiomycetidae</taxon>
        <taxon>Onygenales</taxon>
        <taxon>Ajellomycetaceae</taxon>
        <taxon>Emergomyces</taxon>
    </lineage>
</organism>
<dbReference type="CDD" id="cd00067">
    <property type="entry name" value="GAL4"/>
    <property type="match status" value="1"/>
</dbReference>
<name>A0A1B7P4M0_9EURO</name>
<dbReference type="Gene3D" id="4.10.240.10">
    <property type="entry name" value="Zn(2)-C6 fungal-type DNA-binding domain"/>
    <property type="match status" value="1"/>
</dbReference>
<evidence type="ECO:0000256" key="5">
    <source>
        <dbReference type="SAM" id="MobiDB-lite"/>
    </source>
</evidence>
<feature type="region of interest" description="Disordered" evidence="5">
    <location>
        <begin position="435"/>
        <end position="514"/>
    </location>
</feature>
<dbReference type="SUPFAM" id="SSF57701">
    <property type="entry name" value="Zn2/Cys6 DNA-binding domain"/>
    <property type="match status" value="1"/>
</dbReference>
<protein>
    <recommendedName>
        <fullName evidence="6">Zn(2)-C6 fungal-type domain-containing protein</fullName>
    </recommendedName>
</protein>
<feature type="compositionally biased region" description="Basic and acidic residues" evidence="5">
    <location>
        <begin position="461"/>
        <end position="476"/>
    </location>
</feature>
<dbReference type="InterPro" id="IPR001138">
    <property type="entry name" value="Zn2Cys6_DnaBD"/>
</dbReference>
<evidence type="ECO:0000313" key="8">
    <source>
        <dbReference type="Proteomes" id="UP000091918"/>
    </source>
</evidence>
<proteinExistence type="predicted"/>